<dbReference type="Proteomes" id="UP000651057">
    <property type="component" value="Unassembled WGS sequence"/>
</dbReference>
<evidence type="ECO:0000313" key="2">
    <source>
        <dbReference type="Proteomes" id="UP000651057"/>
    </source>
</evidence>
<evidence type="ECO:0000313" key="1">
    <source>
        <dbReference type="EMBL" id="MBL0685414.1"/>
    </source>
</evidence>
<sequence>MSRVYKIHAIDDKNVILIGRKNPAKPENYTEGLTNEEHPKDSFTGTKLKILKSVFVTGMISNSDMILSVFG</sequence>
<dbReference type="AlphaFoldDB" id="A0A937A6Z9"/>
<organism evidence="1 2">
    <name type="scientific">Aquimarina mytili</name>
    <dbReference type="NCBI Taxonomy" id="874423"/>
    <lineage>
        <taxon>Bacteria</taxon>
        <taxon>Pseudomonadati</taxon>
        <taxon>Bacteroidota</taxon>
        <taxon>Flavobacteriia</taxon>
        <taxon>Flavobacteriales</taxon>
        <taxon>Flavobacteriaceae</taxon>
        <taxon>Aquimarina</taxon>
    </lineage>
</organism>
<gene>
    <name evidence="1" type="ORF">JJQ60_17905</name>
</gene>
<comment type="caution">
    <text evidence="1">The sequence shown here is derived from an EMBL/GenBank/DDBJ whole genome shotgun (WGS) entry which is preliminary data.</text>
</comment>
<name>A0A937A6Z9_9FLAO</name>
<dbReference type="EMBL" id="JAERQJ010000008">
    <property type="protein sequence ID" value="MBL0685414.1"/>
    <property type="molecule type" value="Genomic_DNA"/>
</dbReference>
<dbReference type="RefSeq" id="WP_201923494.1">
    <property type="nucleotide sequence ID" value="NZ_BAABAX010000002.1"/>
</dbReference>
<protein>
    <submittedName>
        <fullName evidence="1">Uncharacterized protein</fullName>
    </submittedName>
</protein>
<keyword evidence="2" id="KW-1185">Reference proteome</keyword>
<proteinExistence type="predicted"/>
<accession>A0A937A6Z9</accession>
<reference evidence="1" key="1">
    <citation type="submission" date="2021-01" db="EMBL/GenBank/DDBJ databases">
        <authorList>
            <person name="Zhong Y.L."/>
        </authorList>
    </citation>
    <scope>NUCLEOTIDE SEQUENCE</scope>
    <source>
        <strain evidence="1">KCTC 23302</strain>
    </source>
</reference>